<evidence type="ECO:0008006" key="9">
    <source>
        <dbReference type="Google" id="ProtNLM"/>
    </source>
</evidence>
<comment type="caution">
    <text evidence="7">The sequence shown here is derived from an EMBL/GenBank/DDBJ whole genome shotgun (WGS) entry which is preliminary data.</text>
</comment>
<gene>
    <name evidence="7" type="ORF">C6P46_005479</name>
</gene>
<evidence type="ECO:0000256" key="3">
    <source>
        <dbReference type="ARBA" id="ARBA00023027"/>
    </source>
</evidence>
<dbReference type="PANTHER" id="PTHR42789">
    <property type="entry name" value="D-ISOMER SPECIFIC 2-HYDROXYACID DEHYDROGENASE FAMILY PROTEIN (AFU_ORTHOLOGUE AFUA_6G10090)"/>
    <property type="match status" value="1"/>
</dbReference>
<protein>
    <recommendedName>
        <fullName evidence="9">D-isomer specific 2-hydroxyacid dehydrogenase</fullName>
    </recommendedName>
</protein>
<dbReference type="CDD" id="cd12169">
    <property type="entry name" value="PGDH_like_1"/>
    <property type="match status" value="1"/>
</dbReference>
<dbReference type="AlphaFoldDB" id="A0A9P7B9W0"/>
<evidence type="ECO:0000256" key="4">
    <source>
        <dbReference type="SAM" id="MobiDB-lite"/>
    </source>
</evidence>
<dbReference type="InterPro" id="IPR029753">
    <property type="entry name" value="D-isomer_DH_CS"/>
</dbReference>
<reference evidence="7 8" key="1">
    <citation type="submission" date="2020-11" db="EMBL/GenBank/DDBJ databases">
        <title>Kefir isolates.</title>
        <authorList>
            <person name="Marcisauskas S."/>
            <person name="Kim Y."/>
            <person name="Blasche S."/>
        </authorList>
    </citation>
    <scope>NUCLEOTIDE SEQUENCE [LARGE SCALE GENOMIC DNA]</scope>
    <source>
        <strain evidence="7 8">KR</strain>
    </source>
</reference>
<evidence type="ECO:0000259" key="6">
    <source>
        <dbReference type="Pfam" id="PF02826"/>
    </source>
</evidence>
<feature type="region of interest" description="Disordered" evidence="4">
    <location>
        <begin position="235"/>
        <end position="257"/>
    </location>
</feature>
<comment type="similarity">
    <text evidence="1">Belongs to the D-isomer specific 2-hydroxyacid dehydrogenase family.</text>
</comment>
<dbReference type="SUPFAM" id="SSF51735">
    <property type="entry name" value="NAD(P)-binding Rossmann-fold domains"/>
    <property type="match status" value="1"/>
</dbReference>
<name>A0A9P7B9W0_RHOMI</name>
<evidence type="ECO:0000256" key="1">
    <source>
        <dbReference type="ARBA" id="ARBA00005854"/>
    </source>
</evidence>
<evidence type="ECO:0000313" key="8">
    <source>
        <dbReference type="Proteomes" id="UP000777482"/>
    </source>
</evidence>
<dbReference type="Pfam" id="PF00389">
    <property type="entry name" value="2-Hacid_dh"/>
    <property type="match status" value="1"/>
</dbReference>
<feature type="domain" description="D-isomer specific 2-hydroxyacid dehydrogenase NAD-binding" evidence="6">
    <location>
        <begin position="524"/>
        <end position="698"/>
    </location>
</feature>
<sequence>MSPLEIGTAAPSLTSANSPPNKPPRHRVRAPPADSDALAPPPKKRVDGRGRHPNSQANLKRGGNPENLIRYRRNTLDALLAMGNHEPRDLERYQRSQVPSGDPVAGAAAYRRGLLNLRTLFSERAIRDEGFGVLFIAHPHVHGPPNSRPQIPYFIEHHSPLFASTTTDPAACLPPALVRDAADRLRNLAGRDEPVTFPELYSHMRELFRLMVKHQQEAVIAADTRRNKQAMEELARAQQRAANAQRQAEEAEERQRQSEQRLKALKVQNEEANEQNARILETLVEVFRLGRLHSSNSSIAEPGLPWNYQAHRQRAALFQLPHGRLSSVSIRNGRGLAACIDSLSCSVAHCTNSPQRQAEQLSAGSATVQDEEAADAQVARFAAERRFRRRVTISSWGNNDIVRRLAADRLHSIAILDDYEDAAHTYADWSKVAPTPITVFREAIPPADLAAVLQPFTIIHAMRERTKFDRALLQQLPNLKLIATTGRRNRGIDLDAAQELGIRVCGTWRDGHDRASAGAVEQTFALLLALARRVIPEHDSMRSGGWITGVATGLAGKTLGLVGVGRLGADVARIGTAFGMRVIAWSPHLTPERADQAGAEFAASLADLLRTSDFVSLHLVLSDSTRGIIGSRQLNEMKPSAFLINTSRGPLVEEKALVDVLRAGKIRGAGLDVYDEEPLSRDHVLRTLPNVVLSPHMGYVDDTSFGSWWPLSVENIESFIGGQPIRLLTA</sequence>
<organism evidence="7 8">
    <name type="scientific">Rhodotorula mucilaginosa</name>
    <name type="common">Yeast</name>
    <name type="synonym">Rhodotorula rubra</name>
    <dbReference type="NCBI Taxonomy" id="5537"/>
    <lineage>
        <taxon>Eukaryota</taxon>
        <taxon>Fungi</taxon>
        <taxon>Dikarya</taxon>
        <taxon>Basidiomycota</taxon>
        <taxon>Pucciniomycotina</taxon>
        <taxon>Microbotryomycetes</taxon>
        <taxon>Sporidiobolales</taxon>
        <taxon>Sporidiobolaceae</taxon>
        <taxon>Rhodotorula</taxon>
    </lineage>
</organism>
<accession>A0A9P7B9W0</accession>
<dbReference type="InterPro" id="IPR006139">
    <property type="entry name" value="D-isomer_2_OHA_DH_cat_dom"/>
</dbReference>
<feature type="domain" description="D-isomer specific 2-hydroxyacid dehydrogenase catalytic" evidence="5">
    <location>
        <begin position="439"/>
        <end position="507"/>
    </location>
</feature>
<dbReference type="FunFam" id="3.40.50.720:FF:000203">
    <property type="entry name" value="D-3-phosphoglycerate dehydrogenase (SerA)"/>
    <property type="match status" value="1"/>
</dbReference>
<feature type="compositionally biased region" description="Low complexity" evidence="4">
    <location>
        <begin position="236"/>
        <end position="246"/>
    </location>
</feature>
<evidence type="ECO:0000313" key="7">
    <source>
        <dbReference type="EMBL" id="KAG0666128.1"/>
    </source>
</evidence>
<dbReference type="PROSITE" id="PS00671">
    <property type="entry name" value="D_2_HYDROXYACID_DH_3"/>
    <property type="match status" value="1"/>
</dbReference>
<dbReference type="Pfam" id="PF02826">
    <property type="entry name" value="2-Hacid_dh_C"/>
    <property type="match status" value="1"/>
</dbReference>
<dbReference type="InterPro" id="IPR050857">
    <property type="entry name" value="D-2-hydroxyacid_DH"/>
</dbReference>
<dbReference type="InterPro" id="IPR036291">
    <property type="entry name" value="NAD(P)-bd_dom_sf"/>
</dbReference>
<dbReference type="GO" id="GO:0051287">
    <property type="term" value="F:NAD binding"/>
    <property type="evidence" value="ECO:0007669"/>
    <property type="project" value="InterPro"/>
</dbReference>
<feature type="region of interest" description="Disordered" evidence="4">
    <location>
        <begin position="1"/>
        <end position="69"/>
    </location>
</feature>
<dbReference type="SUPFAM" id="SSF52283">
    <property type="entry name" value="Formate/glycerate dehydrogenase catalytic domain-like"/>
    <property type="match status" value="1"/>
</dbReference>
<dbReference type="PANTHER" id="PTHR42789:SF1">
    <property type="entry name" value="D-ISOMER SPECIFIC 2-HYDROXYACID DEHYDROGENASE FAMILY PROTEIN (AFU_ORTHOLOGUE AFUA_6G10090)"/>
    <property type="match status" value="1"/>
</dbReference>
<evidence type="ECO:0000256" key="2">
    <source>
        <dbReference type="ARBA" id="ARBA00023002"/>
    </source>
</evidence>
<dbReference type="OrthoDB" id="298012at2759"/>
<evidence type="ECO:0000259" key="5">
    <source>
        <dbReference type="Pfam" id="PF00389"/>
    </source>
</evidence>
<dbReference type="GO" id="GO:0016616">
    <property type="term" value="F:oxidoreductase activity, acting on the CH-OH group of donors, NAD or NADP as acceptor"/>
    <property type="evidence" value="ECO:0007669"/>
    <property type="project" value="InterPro"/>
</dbReference>
<feature type="compositionally biased region" description="Basic and acidic residues" evidence="4">
    <location>
        <begin position="247"/>
        <end position="257"/>
    </location>
</feature>
<keyword evidence="3" id="KW-0520">NAD</keyword>
<dbReference type="Gene3D" id="3.40.50.720">
    <property type="entry name" value="NAD(P)-binding Rossmann-like Domain"/>
    <property type="match status" value="2"/>
</dbReference>
<proteinExistence type="inferred from homology"/>
<dbReference type="EMBL" id="PUHQ01000006">
    <property type="protein sequence ID" value="KAG0666128.1"/>
    <property type="molecule type" value="Genomic_DNA"/>
</dbReference>
<dbReference type="InterPro" id="IPR006140">
    <property type="entry name" value="D-isomer_DH_NAD-bd"/>
</dbReference>
<keyword evidence="2" id="KW-0560">Oxidoreductase</keyword>
<keyword evidence="8" id="KW-1185">Reference proteome</keyword>
<dbReference type="Proteomes" id="UP000777482">
    <property type="component" value="Unassembled WGS sequence"/>
</dbReference>